<comment type="caution">
    <text evidence="1">The sequence shown here is derived from an EMBL/GenBank/DDBJ whole genome shotgun (WGS) entry which is preliminary data.</text>
</comment>
<gene>
    <name evidence="1" type="ORF">LCGC14_0804320</name>
</gene>
<reference evidence="1" key="1">
    <citation type="journal article" date="2015" name="Nature">
        <title>Complex archaea that bridge the gap between prokaryotes and eukaryotes.</title>
        <authorList>
            <person name="Spang A."/>
            <person name="Saw J.H."/>
            <person name="Jorgensen S.L."/>
            <person name="Zaremba-Niedzwiedzka K."/>
            <person name="Martijn J."/>
            <person name="Lind A.E."/>
            <person name="van Eijk R."/>
            <person name="Schleper C."/>
            <person name="Guy L."/>
            <person name="Ettema T.J."/>
        </authorList>
    </citation>
    <scope>NUCLEOTIDE SEQUENCE</scope>
</reference>
<sequence>MSGQSKIISLNITQFPQNLLIPDLENNVSIQVKNNSDKIEKFQFVFEGENLDIAFKSDILKDPIEFGPDETKTIDLMLKPTADGFGKLIINIYHIKVIEYTVKVQKVRKFIPKSMISKIFEKYTLKSNEVIDPINRDEYIASMTIKDLEKVEKQLETMKNSYLSTQTMNSTAVENSGVIRIENIDSIIKKLAKGHLYNNNISKSLELALELSNPNDQFDFYYKLLRVYATTNTEEAIAIIKKLKDFETKQILFKSLVSDKIDTDPTQSFKLTENIDDFILRTKLQFNIANILKKRENHPELIKVINQIVQFLLKSLDEIDDRKIQKRIYEFLIDSMHILAEIEEPRLVDVIIDGLRIPKRKEQIKKDLFDTIYEIVEEIRTKSELETVFSQFFLLNTFVSDITLDIKDFSSKGGNLSNNLILKDFNFNIAFVSLFGFSFSLFPIMDRVYNELKNNSNNSFAYYIFPSTEDFQKNELSNLKNTLTQFFQNFTYLHNQLIVFNLDFIPYLGTPTIILSEESLLAEKIKSKIGKISDKINIISDNSLFEGGKILDSLKQIFPSSKCAIINFIFSYEFLNDYNMLKTVIQSLC</sequence>
<accession>A0A0F9S8R3</accession>
<dbReference type="EMBL" id="LAZR01002183">
    <property type="protein sequence ID" value="KKN33381.1"/>
    <property type="molecule type" value="Genomic_DNA"/>
</dbReference>
<protein>
    <submittedName>
        <fullName evidence="1">Uncharacterized protein</fullName>
    </submittedName>
</protein>
<name>A0A0F9S8R3_9ZZZZ</name>
<evidence type="ECO:0000313" key="1">
    <source>
        <dbReference type="EMBL" id="KKN33381.1"/>
    </source>
</evidence>
<organism evidence="1">
    <name type="scientific">marine sediment metagenome</name>
    <dbReference type="NCBI Taxonomy" id="412755"/>
    <lineage>
        <taxon>unclassified sequences</taxon>
        <taxon>metagenomes</taxon>
        <taxon>ecological metagenomes</taxon>
    </lineage>
</organism>
<proteinExistence type="predicted"/>
<dbReference type="AlphaFoldDB" id="A0A0F9S8R3"/>